<evidence type="ECO:0000313" key="2">
    <source>
        <dbReference type="Proteomes" id="UP001374535"/>
    </source>
</evidence>
<protein>
    <recommendedName>
        <fullName evidence="3">Protein XRI1</fullName>
    </recommendedName>
</protein>
<evidence type="ECO:0000313" key="1">
    <source>
        <dbReference type="EMBL" id="WVY89725.1"/>
    </source>
</evidence>
<dbReference type="PANTHER" id="PTHR33385:SF13">
    <property type="entry name" value="PROTEIN XRI1"/>
    <property type="match status" value="1"/>
</dbReference>
<reference evidence="1 2" key="1">
    <citation type="journal article" date="2023" name="Life. Sci Alliance">
        <title>Evolutionary insights into 3D genome organization and epigenetic landscape of Vigna mungo.</title>
        <authorList>
            <person name="Junaid A."/>
            <person name="Singh B."/>
            <person name="Bhatia S."/>
        </authorList>
    </citation>
    <scope>NUCLEOTIDE SEQUENCE [LARGE SCALE GENOMIC DNA]</scope>
    <source>
        <strain evidence="1">Urdbean</strain>
    </source>
</reference>
<dbReference type="EMBL" id="CP144690">
    <property type="protein sequence ID" value="WVY89725.1"/>
    <property type="molecule type" value="Genomic_DNA"/>
</dbReference>
<dbReference type="PANTHER" id="PTHR33385">
    <property type="entry name" value="PROTEIN XRI1"/>
    <property type="match status" value="1"/>
</dbReference>
<sequence length="232" mass="25284">MSHSHLNNWFSDHSSSMELEIGATDADQTIEPWFQSDTSSGYLQDAIQDAIWCKDQNLPSCHQKVEQFPIFSTTVPPLHGSSAVCSFVFPQLFDANSVAKCMKFGGVWNLESSISRSLSSTTLGDAHEAAIKQDPAQNSYTSAGQRKKIAYPFKLVKCGGVEGETTLKDINYQILTTPSTSKPIPHPVTDSSVTLPCKLVKGSFGLSGKTVTSLTRIHTRGRGSITIIRTKD</sequence>
<evidence type="ECO:0008006" key="3">
    <source>
        <dbReference type="Google" id="ProtNLM"/>
    </source>
</evidence>
<name>A0AAQ3RFI5_VIGMU</name>
<accession>A0AAQ3RFI5</accession>
<keyword evidence="2" id="KW-1185">Reference proteome</keyword>
<gene>
    <name evidence="1" type="ORF">V8G54_035239</name>
</gene>
<dbReference type="InterPro" id="IPR039933">
    <property type="entry name" value="XRI1"/>
</dbReference>
<dbReference type="GO" id="GO:0007143">
    <property type="term" value="P:female meiotic nuclear division"/>
    <property type="evidence" value="ECO:0007669"/>
    <property type="project" value="InterPro"/>
</dbReference>
<dbReference type="Proteomes" id="UP001374535">
    <property type="component" value="Chromosome 11"/>
</dbReference>
<dbReference type="GO" id="GO:0007140">
    <property type="term" value="P:male meiotic nuclear division"/>
    <property type="evidence" value="ECO:0007669"/>
    <property type="project" value="InterPro"/>
</dbReference>
<proteinExistence type="predicted"/>
<dbReference type="AlphaFoldDB" id="A0AAQ3RFI5"/>
<organism evidence="1 2">
    <name type="scientific">Vigna mungo</name>
    <name type="common">Black gram</name>
    <name type="synonym">Phaseolus mungo</name>
    <dbReference type="NCBI Taxonomy" id="3915"/>
    <lineage>
        <taxon>Eukaryota</taxon>
        <taxon>Viridiplantae</taxon>
        <taxon>Streptophyta</taxon>
        <taxon>Embryophyta</taxon>
        <taxon>Tracheophyta</taxon>
        <taxon>Spermatophyta</taxon>
        <taxon>Magnoliopsida</taxon>
        <taxon>eudicotyledons</taxon>
        <taxon>Gunneridae</taxon>
        <taxon>Pentapetalae</taxon>
        <taxon>rosids</taxon>
        <taxon>fabids</taxon>
        <taxon>Fabales</taxon>
        <taxon>Fabaceae</taxon>
        <taxon>Papilionoideae</taxon>
        <taxon>50 kb inversion clade</taxon>
        <taxon>NPAAA clade</taxon>
        <taxon>indigoferoid/millettioid clade</taxon>
        <taxon>Phaseoleae</taxon>
        <taxon>Vigna</taxon>
    </lineage>
</organism>